<gene>
    <name evidence="4" type="ORF">HNQ60_004812</name>
</gene>
<proteinExistence type="predicted"/>
<name>A0A841HRE0_9GAMM</name>
<feature type="signal peptide" evidence="3">
    <location>
        <begin position="1"/>
        <end position="30"/>
    </location>
</feature>
<reference evidence="4 5" key="1">
    <citation type="submission" date="2020-08" db="EMBL/GenBank/DDBJ databases">
        <title>Genomic Encyclopedia of Type Strains, Phase IV (KMG-IV): sequencing the most valuable type-strain genomes for metagenomic binning, comparative biology and taxonomic classification.</title>
        <authorList>
            <person name="Goeker M."/>
        </authorList>
    </citation>
    <scope>NUCLEOTIDE SEQUENCE [LARGE SCALE GENOMIC DNA]</scope>
    <source>
        <strain evidence="4 5">DSM 26723</strain>
    </source>
</reference>
<evidence type="ECO:0000313" key="5">
    <source>
        <dbReference type="Proteomes" id="UP000588068"/>
    </source>
</evidence>
<dbReference type="Proteomes" id="UP000588068">
    <property type="component" value="Unassembled WGS sequence"/>
</dbReference>
<dbReference type="RefSeq" id="WP_184335308.1">
    <property type="nucleotide sequence ID" value="NZ_JACHHZ010000006.1"/>
</dbReference>
<accession>A0A841HRE0</accession>
<feature type="chain" id="PRO_5032774347" description="Kelch motif-containing protein" evidence="3">
    <location>
        <begin position="31"/>
        <end position="457"/>
    </location>
</feature>
<sequence>MFSAVHQAWKHRAFLPVLVLAFAASLTACGSSDDDETDNPDIQLKADSSSYFVGETAKITAAFPSGTGRIEPGDIAVTNGQTITTPVLTANIRYKLTVTNGTETDIRYLDVSVRYRERFRAVTAPFARSEHAAAALNDGRVIIFGGEGTENILPEKIFVFDPSDETFKQFGSLSSGRVAFTAVSLNDGDVLVYGGIPGLTSSPRAEIIDGQTGAVRTADDQPAFNRLYAAATKLMDGRVLISGGMVSGQAYTQTVELYDPEDEEFTLLPGGLNVGRADHSMVRIDDRKFLIYGGVTLDNQPAPPELYDPVTGNSTTLQDPENGERYRHVAHTVQDGIVWMLGGKDFDEEPLTAVQRFDPATSTFLQSFNLATPRSSAAVARLADTRVLIAGGETTTSALSATQTTELLGAPTERRDGPQMNAKRKLHTATRLPNGKVLIFGGLDEQQRVLSSAEIFE</sequence>
<evidence type="ECO:0000256" key="1">
    <source>
        <dbReference type="ARBA" id="ARBA00022441"/>
    </source>
</evidence>
<dbReference type="InterPro" id="IPR037293">
    <property type="entry name" value="Gal_Oxidase_central_sf"/>
</dbReference>
<dbReference type="Gene3D" id="2.120.10.80">
    <property type="entry name" value="Kelch-type beta propeller"/>
    <property type="match status" value="1"/>
</dbReference>
<organism evidence="4 5">
    <name type="scientific">Povalibacter uvarum</name>
    <dbReference type="NCBI Taxonomy" id="732238"/>
    <lineage>
        <taxon>Bacteria</taxon>
        <taxon>Pseudomonadati</taxon>
        <taxon>Pseudomonadota</taxon>
        <taxon>Gammaproteobacteria</taxon>
        <taxon>Steroidobacterales</taxon>
        <taxon>Steroidobacteraceae</taxon>
        <taxon>Povalibacter</taxon>
    </lineage>
</organism>
<dbReference type="InterPro" id="IPR051746">
    <property type="entry name" value="Kelch_domain_containing_8"/>
</dbReference>
<evidence type="ECO:0008006" key="6">
    <source>
        <dbReference type="Google" id="ProtNLM"/>
    </source>
</evidence>
<dbReference type="SMART" id="SM00612">
    <property type="entry name" value="Kelch"/>
    <property type="match status" value="3"/>
</dbReference>
<dbReference type="InterPro" id="IPR015915">
    <property type="entry name" value="Kelch-typ_b-propeller"/>
</dbReference>
<evidence type="ECO:0000256" key="3">
    <source>
        <dbReference type="SAM" id="SignalP"/>
    </source>
</evidence>
<keyword evidence="5" id="KW-1185">Reference proteome</keyword>
<dbReference type="PANTHER" id="PTHR46260">
    <property type="entry name" value="RING-TYPE DOMAIN-CONTAINING PROTEIN"/>
    <property type="match status" value="1"/>
</dbReference>
<comment type="caution">
    <text evidence="4">The sequence shown here is derived from an EMBL/GenBank/DDBJ whole genome shotgun (WGS) entry which is preliminary data.</text>
</comment>
<dbReference type="SUPFAM" id="SSF117281">
    <property type="entry name" value="Kelch motif"/>
    <property type="match status" value="2"/>
</dbReference>
<keyword evidence="1" id="KW-0880">Kelch repeat</keyword>
<dbReference type="PANTHER" id="PTHR46260:SF3">
    <property type="entry name" value="RING-TYPE DOMAIN-CONTAINING PROTEIN"/>
    <property type="match status" value="1"/>
</dbReference>
<dbReference type="Gene3D" id="2.130.10.80">
    <property type="entry name" value="Galactose oxidase/kelch, beta-propeller"/>
    <property type="match status" value="3"/>
</dbReference>
<evidence type="ECO:0000256" key="2">
    <source>
        <dbReference type="ARBA" id="ARBA00022737"/>
    </source>
</evidence>
<keyword evidence="2" id="KW-0677">Repeat</keyword>
<keyword evidence="3" id="KW-0732">Signal</keyword>
<dbReference type="InterPro" id="IPR006652">
    <property type="entry name" value="Kelch_1"/>
</dbReference>
<protein>
    <recommendedName>
        <fullName evidence="6">Kelch motif-containing protein</fullName>
    </recommendedName>
</protein>
<dbReference type="EMBL" id="JACHHZ010000006">
    <property type="protein sequence ID" value="MBB6095921.1"/>
    <property type="molecule type" value="Genomic_DNA"/>
</dbReference>
<dbReference type="AlphaFoldDB" id="A0A841HRE0"/>
<evidence type="ECO:0000313" key="4">
    <source>
        <dbReference type="EMBL" id="MBB6095921.1"/>
    </source>
</evidence>